<protein>
    <submittedName>
        <fullName evidence="1">Uncharacterized protein</fullName>
    </submittedName>
</protein>
<sequence length="591" mass="64442">MNRRLVVLAVAFAGASCTSPAIENRETSTSHPSFATTTEISSTTTAEIATATSSSAATTTSAVVSDSVVFIGPASTVPDELPQVVDLPDGVDSSELGLRGQIRATAFGPSGDYGWGLSFYSGIWGLFDGRPPAEVLSVSGTWLIPDNWRYSETLCPEGTSARESLSAHGPSYREVFQAIEGGGGYWSQTRFPSSQPKFRISGNTDCYTTTTSNPGWVWRSDEELIPGLIQLSNRILVPPDGITFEPSDGELLGTAWMALPLSETYERNGVIVGDKSWTLFLEAGNFRGPVAYWAPETWSRVTIDHPPAHLRGLDHRVIDTGYRLFANQLSTPSLRMVTQGHNWSRIPELRFPVDSDGRTVFHQDVTFYGRGAIYEQVAAAAAGAQLPNAFDHAASIHAPLQTHRWELNHGELPIVGLEQFVQLADWDTDDKEGWGWGLQWLDHPGVFPSYFRLDGGQWLAVDRSDSPSEITSVDLGFPGASRRSGYAPPLADGPVPRVQQVALNDGSVVRYTWYRFVEQPAIVALGLNESQQMALQSLVEQVHRQWDANSEFMKPPSEGDLVNIQNEVIVQPPAGAEVGWVPVVISQTAAK</sequence>
<dbReference type="EMBL" id="UINC01000777">
    <property type="protein sequence ID" value="SUZ61077.1"/>
    <property type="molecule type" value="Genomic_DNA"/>
</dbReference>
<dbReference type="AlphaFoldDB" id="A0A381P3Q8"/>
<proteinExistence type="predicted"/>
<accession>A0A381P3Q8</accession>
<evidence type="ECO:0000313" key="1">
    <source>
        <dbReference type="EMBL" id="SUZ61077.1"/>
    </source>
</evidence>
<name>A0A381P3Q8_9ZZZZ</name>
<reference evidence="1" key="1">
    <citation type="submission" date="2018-05" db="EMBL/GenBank/DDBJ databases">
        <authorList>
            <person name="Lanie J.A."/>
            <person name="Ng W.-L."/>
            <person name="Kazmierczak K.M."/>
            <person name="Andrzejewski T.M."/>
            <person name="Davidsen T.M."/>
            <person name="Wayne K.J."/>
            <person name="Tettelin H."/>
            <person name="Glass J.I."/>
            <person name="Rusch D."/>
            <person name="Podicherti R."/>
            <person name="Tsui H.-C.T."/>
            <person name="Winkler M.E."/>
        </authorList>
    </citation>
    <scope>NUCLEOTIDE SEQUENCE</scope>
</reference>
<organism evidence="1">
    <name type="scientific">marine metagenome</name>
    <dbReference type="NCBI Taxonomy" id="408172"/>
    <lineage>
        <taxon>unclassified sequences</taxon>
        <taxon>metagenomes</taxon>
        <taxon>ecological metagenomes</taxon>
    </lineage>
</organism>
<gene>
    <name evidence="1" type="ORF">METZ01_LOCUS13931</name>
</gene>
<dbReference type="PROSITE" id="PS51257">
    <property type="entry name" value="PROKAR_LIPOPROTEIN"/>
    <property type="match status" value="1"/>
</dbReference>